<dbReference type="GO" id="GO:0046872">
    <property type="term" value="F:metal ion binding"/>
    <property type="evidence" value="ECO:0007669"/>
    <property type="project" value="UniProtKB-KW"/>
</dbReference>
<evidence type="ECO:0000256" key="2">
    <source>
        <dbReference type="ARBA" id="ARBA00008779"/>
    </source>
</evidence>
<dbReference type="PANTHER" id="PTHR42693:SF42">
    <property type="entry name" value="ARYLSULFATASE G"/>
    <property type="match status" value="1"/>
</dbReference>
<dbReference type="EMBL" id="LAZR01031309">
    <property type="protein sequence ID" value="KKL54129.1"/>
    <property type="molecule type" value="Genomic_DNA"/>
</dbReference>
<dbReference type="CDD" id="cd16144">
    <property type="entry name" value="ARS_like"/>
    <property type="match status" value="1"/>
</dbReference>
<feature type="domain" description="Sulfatase N-terminal" evidence="8">
    <location>
        <begin position="1"/>
        <end position="296"/>
    </location>
</feature>
<dbReference type="Gene3D" id="3.30.1120.10">
    <property type="match status" value="1"/>
</dbReference>
<feature type="non-terminal residue" evidence="9">
    <location>
        <position position="1"/>
    </location>
</feature>
<protein>
    <recommendedName>
        <fullName evidence="8">Sulfatase N-terminal domain-containing protein</fullName>
    </recommendedName>
</protein>
<dbReference type="GO" id="GO:0004065">
    <property type="term" value="F:arylsulfatase activity"/>
    <property type="evidence" value="ECO:0007669"/>
    <property type="project" value="TreeGrafter"/>
</dbReference>
<gene>
    <name evidence="9" type="ORF">LCGC14_2268510</name>
</gene>
<dbReference type="PROSITE" id="PS00149">
    <property type="entry name" value="SULFATASE_2"/>
    <property type="match status" value="1"/>
</dbReference>
<evidence type="ECO:0000256" key="7">
    <source>
        <dbReference type="SAM" id="MobiDB-lite"/>
    </source>
</evidence>
<evidence type="ECO:0000256" key="1">
    <source>
        <dbReference type="ARBA" id="ARBA00001913"/>
    </source>
</evidence>
<evidence type="ECO:0000313" key="9">
    <source>
        <dbReference type="EMBL" id="KKL54129.1"/>
    </source>
</evidence>
<dbReference type="SUPFAM" id="SSF53649">
    <property type="entry name" value="Alkaline phosphatase-like"/>
    <property type="match status" value="1"/>
</dbReference>
<name>A0A0F9CXV9_9ZZZZ</name>
<evidence type="ECO:0000256" key="6">
    <source>
        <dbReference type="ARBA" id="ARBA00022837"/>
    </source>
</evidence>
<keyword evidence="3" id="KW-0479">Metal-binding</keyword>
<proteinExistence type="inferred from homology"/>
<keyword evidence="5" id="KW-0378">Hydrolase</keyword>
<feature type="region of interest" description="Disordered" evidence="7">
    <location>
        <begin position="395"/>
        <end position="433"/>
    </location>
</feature>
<comment type="caution">
    <text evidence="9">The sequence shown here is derived from an EMBL/GenBank/DDBJ whole genome shotgun (WGS) entry which is preliminary data.</text>
</comment>
<dbReference type="Gene3D" id="3.40.720.10">
    <property type="entry name" value="Alkaline Phosphatase, subunit A"/>
    <property type="match status" value="1"/>
</dbReference>
<dbReference type="PANTHER" id="PTHR42693">
    <property type="entry name" value="ARYLSULFATASE FAMILY MEMBER"/>
    <property type="match status" value="1"/>
</dbReference>
<dbReference type="Pfam" id="PF00884">
    <property type="entry name" value="Sulfatase"/>
    <property type="match status" value="1"/>
</dbReference>
<dbReference type="InterPro" id="IPR017850">
    <property type="entry name" value="Alkaline_phosphatase_core_sf"/>
</dbReference>
<sequence>NIVLIVLDTTRADRLSCYGYHRKTPNIDKLARGGIRFTNAYSAHPVCSPTRSSIATGKYPARLHVTAYIPGKEKPYAKLKHPVDWTKYLKMSETTYAEVLRDHGYKTFHAGKWHLGQLSPIYHGFDVIDKNLGHSAGTDDPKNDHKYTESAMAFIEENKDSLFLAVISHNTVHVVLETRKELEDKYKAKEPGSFGQDNATMAGMIESLDQSVGILMNKLEDLHLLDKTYIIFLSDNGGLKTATSNRPLRGSKSQCFEGGIRVPFIVKGPRLPRNQQVSYPVISNDIFPTMLSMAGIELMPEVHMDGISLMPLLTGEAVELERGNLFFHYPHYQSLPPHSAIRSGNWKLIEHYEDEKVELFDLSTDIGESNNLAGTQVEKRDELLQLLHDHLTEIGAQLPTPNPDYDPDRVNEGQHGTMDPEELLQPEYLNWDN</sequence>
<dbReference type="InterPro" id="IPR024607">
    <property type="entry name" value="Sulfatase_CS"/>
</dbReference>
<dbReference type="InterPro" id="IPR000917">
    <property type="entry name" value="Sulfatase_N"/>
</dbReference>
<comment type="cofactor">
    <cofactor evidence="1">
        <name>Ca(2+)</name>
        <dbReference type="ChEBI" id="CHEBI:29108"/>
    </cofactor>
</comment>
<accession>A0A0F9CXV9</accession>
<keyword evidence="6" id="KW-0106">Calcium</keyword>
<evidence type="ECO:0000256" key="4">
    <source>
        <dbReference type="ARBA" id="ARBA00022729"/>
    </source>
</evidence>
<comment type="similarity">
    <text evidence="2">Belongs to the sulfatase family.</text>
</comment>
<dbReference type="AlphaFoldDB" id="A0A0F9CXV9"/>
<evidence type="ECO:0000256" key="5">
    <source>
        <dbReference type="ARBA" id="ARBA00022801"/>
    </source>
</evidence>
<evidence type="ECO:0000256" key="3">
    <source>
        <dbReference type="ARBA" id="ARBA00022723"/>
    </source>
</evidence>
<dbReference type="InterPro" id="IPR050738">
    <property type="entry name" value="Sulfatase"/>
</dbReference>
<evidence type="ECO:0000259" key="8">
    <source>
        <dbReference type="Pfam" id="PF00884"/>
    </source>
</evidence>
<keyword evidence="4" id="KW-0732">Signal</keyword>
<reference evidence="9" key="1">
    <citation type="journal article" date="2015" name="Nature">
        <title>Complex archaea that bridge the gap between prokaryotes and eukaryotes.</title>
        <authorList>
            <person name="Spang A."/>
            <person name="Saw J.H."/>
            <person name="Jorgensen S.L."/>
            <person name="Zaremba-Niedzwiedzka K."/>
            <person name="Martijn J."/>
            <person name="Lind A.E."/>
            <person name="van Eijk R."/>
            <person name="Schleper C."/>
            <person name="Guy L."/>
            <person name="Ettema T.J."/>
        </authorList>
    </citation>
    <scope>NUCLEOTIDE SEQUENCE</scope>
</reference>
<organism evidence="9">
    <name type="scientific">marine sediment metagenome</name>
    <dbReference type="NCBI Taxonomy" id="412755"/>
    <lineage>
        <taxon>unclassified sequences</taxon>
        <taxon>metagenomes</taxon>
        <taxon>ecological metagenomes</taxon>
    </lineage>
</organism>